<dbReference type="EMBL" id="RWIT01000002">
    <property type="protein sequence ID" value="RSK50232.1"/>
    <property type="molecule type" value="Genomic_DNA"/>
</dbReference>
<keyword evidence="1" id="KW-0732">Signal</keyword>
<dbReference type="AlphaFoldDB" id="A0A428KUI1"/>
<dbReference type="RefSeq" id="WP_125418927.1">
    <property type="nucleotide sequence ID" value="NZ_RWIT01000002.1"/>
</dbReference>
<proteinExistence type="predicted"/>
<keyword evidence="3" id="KW-1185">Reference proteome</keyword>
<evidence type="ECO:0000313" key="3">
    <source>
        <dbReference type="Proteomes" id="UP000273500"/>
    </source>
</evidence>
<name>A0A428KUI1_9BACT</name>
<feature type="chain" id="PRO_5019417693" description="HEAT repeat domain-containing protein" evidence="1">
    <location>
        <begin position="21"/>
        <end position="194"/>
    </location>
</feature>
<evidence type="ECO:0000256" key="1">
    <source>
        <dbReference type="SAM" id="SignalP"/>
    </source>
</evidence>
<dbReference type="OrthoDB" id="834588at2"/>
<organism evidence="2 3">
    <name type="scientific">Hymenobacter rigui</name>
    <dbReference type="NCBI Taxonomy" id="334424"/>
    <lineage>
        <taxon>Bacteria</taxon>
        <taxon>Pseudomonadati</taxon>
        <taxon>Bacteroidota</taxon>
        <taxon>Cytophagia</taxon>
        <taxon>Cytophagales</taxon>
        <taxon>Hymenobacteraceae</taxon>
        <taxon>Hymenobacter</taxon>
    </lineage>
</organism>
<accession>A0A428KUI1</accession>
<evidence type="ECO:0000313" key="2">
    <source>
        <dbReference type="EMBL" id="RSK50232.1"/>
    </source>
</evidence>
<dbReference type="Proteomes" id="UP000273500">
    <property type="component" value="Unassembled WGS sequence"/>
</dbReference>
<sequence length="194" mass="23221">MMYRLFTLLVMLFLSRGMWAQDRHQAFIKRVTDTIAHVGVVKCEAVSRIGYTPRQYIRFDSLRRYCSSTELQALLEHKSPAVRGYAFWALSERPEVDLYLLMLRHRRDTDKFDRQCGCFTSTYTVVGFILLKYRGSRQFAQDTLSAARKTTYQRMAYVWSRQQDRYLDRGRNMSWAQKRRLIEKNRQLDARNDF</sequence>
<comment type="caution">
    <text evidence="2">The sequence shown here is derived from an EMBL/GenBank/DDBJ whole genome shotgun (WGS) entry which is preliminary data.</text>
</comment>
<protein>
    <recommendedName>
        <fullName evidence="4">HEAT repeat domain-containing protein</fullName>
    </recommendedName>
</protein>
<evidence type="ECO:0008006" key="4">
    <source>
        <dbReference type="Google" id="ProtNLM"/>
    </source>
</evidence>
<feature type="signal peptide" evidence="1">
    <location>
        <begin position="1"/>
        <end position="20"/>
    </location>
</feature>
<reference evidence="2 3" key="1">
    <citation type="submission" date="2018-12" db="EMBL/GenBank/DDBJ databases">
        <authorList>
            <person name="Feng G."/>
            <person name="Zhu H."/>
        </authorList>
    </citation>
    <scope>NUCLEOTIDE SEQUENCE [LARGE SCALE GENOMIC DNA]</scope>
    <source>
        <strain evidence="2 3">KCTC 12533</strain>
    </source>
</reference>
<gene>
    <name evidence="2" type="ORF">EI291_06150</name>
</gene>